<protein>
    <submittedName>
        <fullName evidence="1">Uncharacterized protein</fullName>
    </submittedName>
</protein>
<dbReference type="Proteomes" id="UP000246073">
    <property type="component" value="Unassembled WGS sequence"/>
</dbReference>
<reference evidence="2" key="1">
    <citation type="submission" date="2017-12" db="EMBL/GenBank/DDBJ databases">
        <authorList>
            <person name="Diaz M."/>
        </authorList>
    </citation>
    <scope>NUCLEOTIDE SEQUENCE [LARGE SCALE GENOMIC DNA]</scope>
    <source>
        <strain evidence="2">FI11154</strain>
    </source>
</reference>
<name>A0A2P9HLK4_9HYPH</name>
<proteinExistence type="predicted"/>
<dbReference type="AlphaFoldDB" id="A0A2P9HLK4"/>
<gene>
    <name evidence="1" type="ORF">OHAE_858</name>
</gene>
<sequence length="38" mass="4362">MQRAFPDAKPLHTFAGNADLYLSHYPAQNRFALLLEML</sequence>
<evidence type="ECO:0000313" key="1">
    <source>
        <dbReference type="EMBL" id="SPL64991.1"/>
    </source>
</evidence>
<organism evidence="1 2">
    <name type="scientific">Ochrobactrum soli</name>
    <dbReference type="NCBI Taxonomy" id="2448455"/>
    <lineage>
        <taxon>Bacteria</taxon>
        <taxon>Pseudomonadati</taxon>
        <taxon>Pseudomonadota</taxon>
        <taxon>Alphaproteobacteria</taxon>
        <taxon>Hyphomicrobiales</taxon>
        <taxon>Brucellaceae</taxon>
        <taxon>Brucella/Ochrobactrum group</taxon>
        <taxon>Ochrobactrum</taxon>
    </lineage>
</organism>
<evidence type="ECO:0000313" key="2">
    <source>
        <dbReference type="Proteomes" id="UP000246073"/>
    </source>
</evidence>
<dbReference type="EMBL" id="OOFM01000005">
    <property type="protein sequence ID" value="SPL64991.1"/>
    <property type="molecule type" value="Genomic_DNA"/>
</dbReference>
<accession>A0A2P9HLK4</accession>